<dbReference type="Pfam" id="PF04165">
    <property type="entry name" value="DUF401"/>
    <property type="match status" value="1"/>
</dbReference>
<feature type="transmembrane region" description="Helical" evidence="1">
    <location>
        <begin position="208"/>
        <end position="239"/>
    </location>
</feature>
<dbReference type="PANTHER" id="PTHR39556:SF1">
    <property type="entry name" value="PROTEIN, PUTATIVE-RELATED"/>
    <property type="match status" value="1"/>
</dbReference>
<dbReference type="eggNOG" id="COG1906">
    <property type="taxonomic scope" value="Bacteria"/>
</dbReference>
<feature type="transmembrane region" description="Helical" evidence="1">
    <location>
        <begin position="308"/>
        <end position="329"/>
    </location>
</feature>
<name>H2J386_MARPK</name>
<feature type="transmembrane region" description="Helical" evidence="1">
    <location>
        <begin position="283"/>
        <end position="301"/>
    </location>
</feature>
<gene>
    <name evidence="2" type="ordered locus">Marpi_0148</name>
</gene>
<dbReference type="STRING" id="443254.Marpi_0148"/>
<reference evidence="2 3" key="1">
    <citation type="journal article" date="2012" name="J. Bacteriol.">
        <title>Complete Genome Sequence of the Thermophilic, Piezophilic, Heterotrophic Bacterium Marinitoga piezophila KA3.</title>
        <authorList>
            <person name="Lucas S."/>
            <person name="Han J."/>
            <person name="Lapidus A."/>
            <person name="Cheng J.F."/>
            <person name="Goodwin L.A."/>
            <person name="Pitluck S."/>
            <person name="Peters L."/>
            <person name="Mikhailova N."/>
            <person name="Teshima H."/>
            <person name="Detter J.C."/>
            <person name="Han C."/>
            <person name="Tapia R."/>
            <person name="Land M."/>
            <person name="Hauser L."/>
            <person name="Kyrpides N.C."/>
            <person name="Ivanova N."/>
            <person name="Pagani I."/>
            <person name="Vannier P."/>
            <person name="Oger P."/>
            <person name="Bartlett D.H."/>
            <person name="Noll K.M."/>
            <person name="Woyke T."/>
            <person name="Jebbar M."/>
        </authorList>
    </citation>
    <scope>NUCLEOTIDE SEQUENCE [LARGE SCALE GENOMIC DNA]</scope>
    <source>
        <strain evidence="3">DSM 14283 / JCM 11233 / KA3</strain>
    </source>
</reference>
<sequence>MITLSILAGFFILILAIKFTKSVHWGIFAALISTAIISAKFPMTATAFLITLKDQKFYEIIITIYSIYLIADTFKSSGNSQKFSNSIKNIFNAKQASALMPMFLGFLPMPGGAMFTAPMVRDISDETELDHLTAASMNYWFRHSMEFFWILYPALVLEAVFTKTDLVKILFLQLPIGIFAIVSAWFYFGLGKIHINYSKKDMITFIDSLIPIIAIIIGVLLKIEGWLVVFTVAVLYAIFTKNYKNLFKLKYSIFLLLFLVFWYKNFISASNLSVMFTEELKNFGINPWIIIIFSPFILGLITGITQAAFSITIPLTLSLATSGAFPLLAAAVTNYYFAIIGVLLSPVHLCLLLTSNFFGVKMSSMLKNLIIPFIFSFVGYLMILLYLLHF</sequence>
<feature type="transmembrane region" description="Helical" evidence="1">
    <location>
        <begin position="369"/>
        <end position="388"/>
    </location>
</feature>
<evidence type="ECO:0008006" key="4">
    <source>
        <dbReference type="Google" id="ProtNLM"/>
    </source>
</evidence>
<feature type="transmembrane region" description="Helical" evidence="1">
    <location>
        <begin position="335"/>
        <end position="357"/>
    </location>
</feature>
<keyword evidence="1" id="KW-0812">Transmembrane</keyword>
<dbReference type="RefSeq" id="WP_014295676.1">
    <property type="nucleotide sequence ID" value="NC_016751.1"/>
</dbReference>
<feature type="transmembrane region" description="Helical" evidence="1">
    <location>
        <begin position="98"/>
        <end position="120"/>
    </location>
</feature>
<keyword evidence="3" id="KW-1185">Reference proteome</keyword>
<evidence type="ECO:0000313" key="2">
    <source>
        <dbReference type="EMBL" id="AEX84604.1"/>
    </source>
</evidence>
<feature type="transmembrane region" description="Helical" evidence="1">
    <location>
        <begin position="140"/>
        <end position="157"/>
    </location>
</feature>
<proteinExistence type="predicted"/>
<feature type="transmembrane region" description="Helical" evidence="1">
    <location>
        <begin position="169"/>
        <end position="188"/>
    </location>
</feature>
<protein>
    <recommendedName>
        <fullName evidence="4">DUF401 family protein</fullName>
    </recommendedName>
</protein>
<dbReference type="Proteomes" id="UP000007161">
    <property type="component" value="Chromosome"/>
</dbReference>
<keyword evidence="1" id="KW-0472">Membrane</keyword>
<dbReference type="PANTHER" id="PTHR39556">
    <property type="entry name" value="PROTEIN, PUTATIVE-RELATED"/>
    <property type="match status" value="1"/>
</dbReference>
<organism evidence="2 3">
    <name type="scientific">Marinitoga piezophila (strain DSM 14283 / JCM 11233 / KA3)</name>
    <dbReference type="NCBI Taxonomy" id="443254"/>
    <lineage>
        <taxon>Bacteria</taxon>
        <taxon>Thermotogati</taxon>
        <taxon>Thermotogota</taxon>
        <taxon>Thermotogae</taxon>
        <taxon>Petrotogales</taxon>
        <taxon>Petrotogaceae</taxon>
        <taxon>Marinitoga</taxon>
    </lineage>
</organism>
<dbReference type="OrthoDB" id="367235at2"/>
<evidence type="ECO:0000256" key="1">
    <source>
        <dbReference type="SAM" id="Phobius"/>
    </source>
</evidence>
<feature type="transmembrane region" description="Helical" evidence="1">
    <location>
        <begin position="246"/>
        <end position="263"/>
    </location>
</feature>
<dbReference type="EMBL" id="CP003257">
    <property type="protein sequence ID" value="AEX84604.1"/>
    <property type="molecule type" value="Genomic_DNA"/>
</dbReference>
<keyword evidence="1" id="KW-1133">Transmembrane helix</keyword>
<evidence type="ECO:0000313" key="3">
    <source>
        <dbReference type="Proteomes" id="UP000007161"/>
    </source>
</evidence>
<dbReference type="KEGG" id="mpz:Marpi_0148"/>
<dbReference type="InterPro" id="IPR007294">
    <property type="entry name" value="DUF401"/>
</dbReference>
<feature type="transmembrane region" description="Helical" evidence="1">
    <location>
        <begin position="26"/>
        <end position="52"/>
    </location>
</feature>
<accession>H2J386</accession>
<dbReference type="HOGENOM" id="CLU_056143_0_0_0"/>
<dbReference type="AlphaFoldDB" id="H2J386"/>
<reference evidence="3" key="2">
    <citation type="submission" date="2012-01" db="EMBL/GenBank/DDBJ databases">
        <title>Complete sequence of chromosome of Marinitoga piezophila KA3.</title>
        <authorList>
            <person name="Lucas S."/>
            <person name="Han J."/>
            <person name="Lapidus A."/>
            <person name="Cheng J.-F."/>
            <person name="Goodwin L."/>
            <person name="Pitluck S."/>
            <person name="Peters L."/>
            <person name="Mikhailova N."/>
            <person name="Teshima H."/>
            <person name="Detter J.C."/>
            <person name="Han C."/>
            <person name="Tapia R."/>
            <person name="Land M."/>
            <person name="Hauser L."/>
            <person name="Kyrpides N."/>
            <person name="Ivanova N."/>
            <person name="Pagani I."/>
            <person name="Jebbar M."/>
            <person name="Vannier P."/>
            <person name="Oger P."/>
            <person name="Cario A."/>
            <person name="Bartlett D."/>
            <person name="Noll K.M."/>
            <person name="Woyke T."/>
        </authorList>
    </citation>
    <scope>NUCLEOTIDE SEQUENCE [LARGE SCALE GENOMIC DNA]</scope>
    <source>
        <strain evidence="3">DSM 14283 / JCM 11233 / KA3</strain>
    </source>
</reference>